<dbReference type="Gene3D" id="2.60.40.680">
    <property type="match status" value="1"/>
</dbReference>
<dbReference type="EMBL" id="UINC01078787">
    <property type="protein sequence ID" value="SVC20196.1"/>
    <property type="molecule type" value="Genomic_DNA"/>
</dbReference>
<sequence length="351" mass="38285">PRLKFFEKYNNVPDTLRHTESVGSNGIFSVTPSEVDTDTDYRIYLSLGGANGDSIPSILNTAITVSDFTAAETEFSWQSLTTGNFVDTLFTNGVHYMAADVNDSRGFDPGDTGTLFAQVAGVETVEMTDTSQMILKSVFDTVSTAYWRVADSILDTQTGGPYGMDFHTDTTATDTLNLKYFIPGDVNLSYSSALTVNNPGSQAAPVLDNTFIDVNLNNLVVTSNSIEIPFEVNTGEQEISALQFEVLYDPSKLRFETMDLGVSSWVAFIDNQEGRVRFGAVDRAREFAMGGEFTPFSLKFVTINNPLDIVTQLHLSSNMDASSKSGHQIGITLNSNTIRLIGYNNYANSGS</sequence>
<organism evidence="1">
    <name type="scientific">marine metagenome</name>
    <dbReference type="NCBI Taxonomy" id="408172"/>
    <lineage>
        <taxon>unclassified sequences</taxon>
        <taxon>metagenomes</taxon>
        <taxon>ecological metagenomes</taxon>
    </lineage>
</organism>
<dbReference type="SUPFAM" id="SSF49384">
    <property type="entry name" value="Carbohydrate-binding domain"/>
    <property type="match status" value="1"/>
</dbReference>
<dbReference type="InterPro" id="IPR008965">
    <property type="entry name" value="CBM2/CBM3_carb-bd_dom_sf"/>
</dbReference>
<protein>
    <recommendedName>
        <fullName evidence="2">Cohesin domain-containing protein</fullName>
    </recommendedName>
</protein>
<name>A0A382K855_9ZZZZ</name>
<dbReference type="GO" id="GO:0030246">
    <property type="term" value="F:carbohydrate binding"/>
    <property type="evidence" value="ECO:0007669"/>
    <property type="project" value="InterPro"/>
</dbReference>
<feature type="non-terminal residue" evidence="1">
    <location>
        <position position="1"/>
    </location>
</feature>
<proteinExistence type="predicted"/>
<accession>A0A382K855</accession>
<evidence type="ECO:0000313" key="1">
    <source>
        <dbReference type="EMBL" id="SVC20196.1"/>
    </source>
</evidence>
<reference evidence="1" key="1">
    <citation type="submission" date="2018-05" db="EMBL/GenBank/DDBJ databases">
        <authorList>
            <person name="Lanie J.A."/>
            <person name="Ng W.-L."/>
            <person name="Kazmierczak K.M."/>
            <person name="Andrzejewski T.M."/>
            <person name="Davidsen T.M."/>
            <person name="Wayne K.J."/>
            <person name="Tettelin H."/>
            <person name="Glass J.I."/>
            <person name="Rusch D."/>
            <person name="Podicherti R."/>
            <person name="Tsui H.-C.T."/>
            <person name="Winkler M.E."/>
        </authorList>
    </citation>
    <scope>NUCLEOTIDE SEQUENCE</scope>
</reference>
<gene>
    <name evidence="1" type="ORF">METZ01_LOCUS273050</name>
</gene>
<evidence type="ECO:0008006" key="2">
    <source>
        <dbReference type="Google" id="ProtNLM"/>
    </source>
</evidence>
<dbReference type="AlphaFoldDB" id="A0A382K855"/>